<accession>A0A699J8D2</accession>
<organism evidence="1">
    <name type="scientific">Tanacetum cinerariifolium</name>
    <name type="common">Dalmatian daisy</name>
    <name type="synonym">Chrysanthemum cinerariifolium</name>
    <dbReference type="NCBI Taxonomy" id="118510"/>
    <lineage>
        <taxon>Eukaryota</taxon>
        <taxon>Viridiplantae</taxon>
        <taxon>Streptophyta</taxon>
        <taxon>Embryophyta</taxon>
        <taxon>Tracheophyta</taxon>
        <taxon>Spermatophyta</taxon>
        <taxon>Magnoliopsida</taxon>
        <taxon>eudicotyledons</taxon>
        <taxon>Gunneridae</taxon>
        <taxon>Pentapetalae</taxon>
        <taxon>asterids</taxon>
        <taxon>campanulids</taxon>
        <taxon>Asterales</taxon>
        <taxon>Asteraceae</taxon>
        <taxon>Asteroideae</taxon>
        <taxon>Anthemideae</taxon>
        <taxon>Anthemidinae</taxon>
        <taxon>Tanacetum</taxon>
    </lineage>
</organism>
<evidence type="ECO:0000313" key="1">
    <source>
        <dbReference type="EMBL" id="GFA17342.1"/>
    </source>
</evidence>
<gene>
    <name evidence="1" type="ORF">Tci_589314</name>
</gene>
<name>A0A699J8D2_TANCI</name>
<comment type="caution">
    <text evidence="1">The sequence shown here is derived from an EMBL/GenBank/DDBJ whole genome shotgun (WGS) entry which is preliminary data.</text>
</comment>
<proteinExistence type="predicted"/>
<protein>
    <submittedName>
        <fullName evidence="1">Uncharacterized protein</fullName>
    </submittedName>
</protein>
<sequence>MRMPMIMLIESSTLKSSRNIGSTNTDGLAAIVSKLDNLGRDMKKLNENVDAIQVGCQICEGPHLDKEFPLDEEVKQLEEEKRPSLEEIMNKHQEESARRSAEMKEWFMNLQENAKINTRIKAPLLKT</sequence>
<dbReference type="AlphaFoldDB" id="A0A699J8D2"/>
<reference evidence="1" key="1">
    <citation type="journal article" date="2019" name="Sci. Rep.">
        <title>Draft genome of Tanacetum cinerariifolium, the natural source of mosquito coil.</title>
        <authorList>
            <person name="Yamashiro T."/>
            <person name="Shiraishi A."/>
            <person name="Satake H."/>
            <person name="Nakayama K."/>
        </authorList>
    </citation>
    <scope>NUCLEOTIDE SEQUENCE</scope>
</reference>
<dbReference type="EMBL" id="BKCJ010380349">
    <property type="protein sequence ID" value="GFA17342.1"/>
    <property type="molecule type" value="Genomic_DNA"/>
</dbReference>